<evidence type="ECO:0000313" key="2">
    <source>
        <dbReference type="Proteomes" id="UP000675664"/>
    </source>
</evidence>
<name>A0A8J8B2N6_9FIRM</name>
<dbReference type="EMBL" id="JAGSND010000009">
    <property type="protein sequence ID" value="MBR0598931.1"/>
    <property type="molecule type" value="Genomic_DNA"/>
</dbReference>
<dbReference type="AlphaFoldDB" id="A0A8J8B2N6"/>
<keyword evidence="2" id="KW-1185">Reference proteome</keyword>
<gene>
    <name evidence="1" type="ORF">KCX82_13650</name>
</gene>
<organism evidence="1 2">
    <name type="scientific">Sinanaerobacter chloroacetimidivorans</name>
    <dbReference type="NCBI Taxonomy" id="2818044"/>
    <lineage>
        <taxon>Bacteria</taxon>
        <taxon>Bacillati</taxon>
        <taxon>Bacillota</taxon>
        <taxon>Clostridia</taxon>
        <taxon>Peptostreptococcales</taxon>
        <taxon>Anaerovoracaceae</taxon>
        <taxon>Sinanaerobacter</taxon>
    </lineage>
</organism>
<reference evidence="1" key="2">
    <citation type="submission" date="2021-04" db="EMBL/GenBank/DDBJ databases">
        <authorList>
            <person name="Liu J."/>
        </authorList>
    </citation>
    <scope>NUCLEOTIDE SEQUENCE</scope>
    <source>
        <strain evidence="1">BAD-6</strain>
    </source>
</reference>
<evidence type="ECO:0000313" key="1">
    <source>
        <dbReference type="EMBL" id="MBR0598931.1"/>
    </source>
</evidence>
<dbReference type="InterPro" id="IPR027417">
    <property type="entry name" value="P-loop_NTPase"/>
</dbReference>
<dbReference type="RefSeq" id="WP_227019057.1">
    <property type="nucleotide sequence ID" value="NZ_JAGSND010000009.1"/>
</dbReference>
<dbReference type="Proteomes" id="UP000675664">
    <property type="component" value="Unassembled WGS sequence"/>
</dbReference>
<sequence>MADQLHLITEDLDHGNQRMNRVLSREGERRETATPLDKIKVGIVGISHGAGVSFLTACLAKYLANTREFHPAVVELGNGCIFDSAGMDKRFAGREYFYFFKALREGRSIRGKRNMEEGINWVLKSPAEMDITLDTDQKLRLINQASGNLILCDCSQYEKGNQRLLSHMDQIIAVIDPLPSRMLEGYHRLCELKSVESRCQNVIYIINKYNRGINRREMMDFLRLRRPIFLPMVAAENIYTAEYICKIPYSIQEVRNQLHEPMKEIAESIKLY</sequence>
<accession>A0A8J8B2N6</accession>
<dbReference type="Gene3D" id="3.40.50.300">
    <property type="entry name" value="P-loop containing nucleotide triphosphate hydrolases"/>
    <property type="match status" value="1"/>
</dbReference>
<protein>
    <submittedName>
        <fullName evidence="1">Uncharacterized protein</fullName>
    </submittedName>
</protein>
<comment type="caution">
    <text evidence="1">The sequence shown here is derived from an EMBL/GenBank/DDBJ whole genome shotgun (WGS) entry which is preliminary data.</text>
</comment>
<proteinExistence type="predicted"/>
<reference evidence="1" key="1">
    <citation type="submission" date="2021-04" db="EMBL/GenBank/DDBJ databases">
        <title>Sinoanaerobacter chloroacetimidivorans sp. nov., an obligate anaerobic bacterium isolated from anaerobic sludge.</title>
        <authorList>
            <person name="Bao Y."/>
        </authorList>
    </citation>
    <scope>NUCLEOTIDE SEQUENCE</scope>
    <source>
        <strain evidence="1">BAD-6</strain>
    </source>
</reference>